<dbReference type="EMBL" id="WHLY01000002">
    <property type="protein sequence ID" value="MPR35728.1"/>
    <property type="molecule type" value="Genomic_DNA"/>
</dbReference>
<name>A0A7C9FZR0_9BACT</name>
<dbReference type="Gene3D" id="1.10.357.10">
    <property type="entry name" value="Tetracycline Repressor, domain 2"/>
    <property type="match status" value="1"/>
</dbReference>
<reference evidence="4 5" key="1">
    <citation type="submission" date="2019-10" db="EMBL/GenBank/DDBJ databases">
        <title>Draft Genome Sequence of Cytophagaceae sp. SJW1-29.</title>
        <authorList>
            <person name="Choi A."/>
        </authorList>
    </citation>
    <scope>NUCLEOTIDE SEQUENCE [LARGE SCALE GENOMIC DNA]</scope>
    <source>
        <strain evidence="4 5">SJW1-29</strain>
    </source>
</reference>
<dbReference type="Pfam" id="PF00440">
    <property type="entry name" value="TetR_N"/>
    <property type="match status" value="1"/>
</dbReference>
<feature type="DNA-binding region" description="H-T-H motif" evidence="2">
    <location>
        <begin position="27"/>
        <end position="46"/>
    </location>
</feature>
<dbReference type="Pfam" id="PF17938">
    <property type="entry name" value="TetR_C_29"/>
    <property type="match status" value="1"/>
</dbReference>
<dbReference type="InterPro" id="IPR036271">
    <property type="entry name" value="Tet_transcr_reg_TetR-rel_C_sf"/>
</dbReference>
<sequence>MEYNTKQLQIIEVAERLFASKGFAGTSVRDIAQEADINVAMISYYFGSKEKLIEALFSVRMVQTRTQIEMILQNEELTPLQKVNIWIDMVIDRLMSNQCFHKIMMREQLSTERTPIISGQIMELKIRNMELMKKLITEGQEKGAFRHDVDLTLMVTTLYGTINHAMATQDYLKIIQGKEGVEDSQYQLYLRSALSTHLKSIFKSSVSNEIAHVNQ</sequence>
<dbReference type="Proteomes" id="UP000479293">
    <property type="component" value="Unassembled WGS sequence"/>
</dbReference>
<dbReference type="PROSITE" id="PS50977">
    <property type="entry name" value="HTH_TETR_2"/>
    <property type="match status" value="1"/>
</dbReference>
<dbReference type="AlphaFoldDB" id="A0A7C9FZR0"/>
<feature type="domain" description="HTH tetR-type" evidence="3">
    <location>
        <begin position="4"/>
        <end position="64"/>
    </location>
</feature>
<keyword evidence="5" id="KW-1185">Reference proteome</keyword>
<accession>A0A7C9FZR0</accession>
<gene>
    <name evidence="4" type="ORF">GBK04_20825</name>
</gene>
<dbReference type="PRINTS" id="PR00455">
    <property type="entry name" value="HTHTETR"/>
</dbReference>
<dbReference type="InterPro" id="IPR041474">
    <property type="entry name" value="NicS_C"/>
</dbReference>
<evidence type="ECO:0000259" key="3">
    <source>
        <dbReference type="PROSITE" id="PS50977"/>
    </source>
</evidence>
<evidence type="ECO:0000256" key="1">
    <source>
        <dbReference type="ARBA" id="ARBA00023125"/>
    </source>
</evidence>
<dbReference type="GO" id="GO:0003677">
    <property type="term" value="F:DNA binding"/>
    <property type="evidence" value="ECO:0007669"/>
    <property type="project" value="UniProtKB-UniRule"/>
</dbReference>
<dbReference type="InterPro" id="IPR009057">
    <property type="entry name" value="Homeodomain-like_sf"/>
</dbReference>
<dbReference type="InterPro" id="IPR050109">
    <property type="entry name" value="HTH-type_TetR-like_transc_reg"/>
</dbReference>
<dbReference type="PROSITE" id="PS01081">
    <property type="entry name" value="HTH_TETR_1"/>
    <property type="match status" value="1"/>
</dbReference>
<organism evidence="4 5">
    <name type="scientific">Salmonirosea aquatica</name>
    <dbReference type="NCBI Taxonomy" id="2654236"/>
    <lineage>
        <taxon>Bacteria</taxon>
        <taxon>Pseudomonadati</taxon>
        <taxon>Bacteroidota</taxon>
        <taxon>Cytophagia</taxon>
        <taxon>Cytophagales</taxon>
        <taxon>Spirosomataceae</taxon>
        <taxon>Salmonirosea</taxon>
    </lineage>
</organism>
<evidence type="ECO:0000313" key="5">
    <source>
        <dbReference type="Proteomes" id="UP000479293"/>
    </source>
</evidence>
<dbReference type="SUPFAM" id="SSF46689">
    <property type="entry name" value="Homeodomain-like"/>
    <property type="match status" value="1"/>
</dbReference>
<dbReference type="InterPro" id="IPR023772">
    <property type="entry name" value="DNA-bd_HTH_TetR-type_CS"/>
</dbReference>
<dbReference type="InterPro" id="IPR001647">
    <property type="entry name" value="HTH_TetR"/>
</dbReference>
<evidence type="ECO:0000313" key="4">
    <source>
        <dbReference type="EMBL" id="MPR35728.1"/>
    </source>
</evidence>
<dbReference type="PANTHER" id="PTHR30328">
    <property type="entry name" value="TRANSCRIPTIONAL REPRESSOR"/>
    <property type="match status" value="1"/>
</dbReference>
<dbReference type="SUPFAM" id="SSF48498">
    <property type="entry name" value="Tetracyclin repressor-like, C-terminal domain"/>
    <property type="match status" value="1"/>
</dbReference>
<comment type="caution">
    <text evidence="4">The sequence shown here is derived from an EMBL/GenBank/DDBJ whole genome shotgun (WGS) entry which is preliminary data.</text>
</comment>
<proteinExistence type="predicted"/>
<dbReference type="PANTHER" id="PTHR30328:SF54">
    <property type="entry name" value="HTH-TYPE TRANSCRIPTIONAL REPRESSOR SCO4008"/>
    <property type="match status" value="1"/>
</dbReference>
<dbReference type="RefSeq" id="WP_152763035.1">
    <property type="nucleotide sequence ID" value="NZ_WHLY01000002.1"/>
</dbReference>
<protein>
    <submittedName>
        <fullName evidence="4">TetR family transcriptional regulator</fullName>
    </submittedName>
</protein>
<evidence type="ECO:0000256" key="2">
    <source>
        <dbReference type="PROSITE-ProRule" id="PRU00335"/>
    </source>
</evidence>
<keyword evidence="1 2" id="KW-0238">DNA-binding</keyword>